<dbReference type="EMBL" id="NNAY01000537">
    <property type="protein sequence ID" value="OXU27804.1"/>
    <property type="molecule type" value="Genomic_DNA"/>
</dbReference>
<dbReference type="PANTHER" id="PTHR33053:SF24">
    <property type="entry name" value="TRANSPOSASE DOMAIN-CONTAINING PROTEIN"/>
    <property type="match status" value="1"/>
</dbReference>
<dbReference type="Proteomes" id="UP000215335">
    <property type="component" value="Unassembled WGS sequence"/>
</dbReference>
<feature type="compositionally biased region" description="Basic residues" evidence="1">
    <location>
        <begin position="657"/>
        <end position="666"/>
    </location>
</feature>
<feature type="compositionally biased region" description="Basic and acidic residues" evidence="1">
    <location>
        <begin position="641"/>
        <end position="656"/>
    </location>
</feature>
<evidence type="ECO:0000313" key="2">
    <source>
        <dbReference type="EMBL" id="OXU27804.1"/>
    </source>
</evidence>
<feature type="compositionally biased region" description="Basic and acidic residues" evidence="1">
    <location>
        <begin position="698"/>
        <end position="716"/>
    </location>
</feature>
<evidence type="ECO:0000313" key="3">
    <source>
        <dbReference type="Proteomes" id="UP000215335"/>
    </source>
</evidence>
<name>A0A232FAC9_9HYME</name>
<dbReference type="PANTHER" id="PTHR33053">
    <property type="entry name" value="PROTEIN, PUTATIVE-RELATED"/>
    <property type="match status" value="1"/>
</dbReference>
<dbReference type="AlphaFoldDB" id="A0A232FAC9"/>
<dbReference type="OrthoDB" id="7700551at2759"/>
<keyword evidence="3" id="KW-1185">Reference proteome</keyword>
<evidence type="ECO:0000256" key="1">
    <source>
        <dbReference type="SAM" id="MobiDB-lite"/>
    </source>
</evidence>
<comment type="caution">
    <text evidence="2">The sequence shown here is derived from an EMBL/GenBank/DDBJ whole genome shotgun (WGS) entry which is preliminary data.</text>
</comment>
<feature type="region of interest" description="Disordered" evidence="1">
    <location>
        <begin position="62"/>
        <end position="85"/>
    </location>
</feature>
<feature type="non-terminal residue" evidence="2">
    <location>
        <position position="877"/>
    </location>
</feature>
<feature type="compositionally biased region" description="Acidic residues" evidence="1">
    <location>
        <begin position="72"/>
        <end position="85"/>
    </location>
</feature>
<reference evidence="2 3" key="1">
    <citation type="journal article" date="2017" name="Curr. Biol.">
        <title>The Evolution of Venom by Co-option of Single-Copy Genes.</title>
        <authorList>
            <person name="Martinson E.O."/>
            <person name="Mrinalini"/>
            <person name="Kelkar Y.D."/>
            <person name="Chang C.H."/>
            <person name="Werren J.H."/>
        </authorList>
    </citation>
    <scope>NUCLEOTIDE SEQUENCE [LARGE SCALE GENOMIC DNA]</scope>
    <source>
        <strain evidence="2 3">Alberta</strain>
        <tissue evidence="2">Whole body</tissue>
    </source>
</reference>
<dbReference type="STRING" id="543379.A0A232FAC9"/>
<feature type="compositionally biased region" description="Basic and acidic residues" evidence="1">
    <location>
        <begin position="786"/>
        <end position="799"/>
    </location>
</feature>
<feature type="region of interest" description="Disordered" evidence="1">
    <location>
        <begin position="744"/>
        <end position="819"/>
    </location>
</feature>
<feature type="region of interest" description="Disordered" evidence="1">
    <location>
        <begin position="641"/>
        <end position="724"/>
    </location>
</feature>
<proteinExistence type="predicted"/>
<organism evidence="2 3">
    <name type="scientific">Trichomalopsis sarcophagae</name>
    <dbReference type="NCBI Taxonomy" id="543379"/>
    <lineage>
        <taxon>Eukaryota</taxon>
        <taxon>Metazoa</taxon>
        <taxon>Ecdysozoa</taxon>
        <taxon>Arthropoda</taxon>
        <taxon>Hexapoda</taxon>
        <taxon>Insecta</taxon>
        <taxon>Pterygota</taxon>
        <taxon>Neoptera</taxon>
        <taxon>Endopterygota</taxon>
        <taxon>Hymenoptera</taxon>
        <taxon>Apocrita</taxon>
        <taxon>Proctotrupomorpha</taxon>
        <taxon>Chalcidoidea</taxon>
        <taxon>Pteromalidae</taxon>
        <taxon>Pteromalinae</taxon>
        <taxon>Trichomalopsis</taxon>
    </lineage>
</organism>
<feature type="compositionally biased region" description="Polar residues" evidence="1">
    <location>
        <begin position="766"/>
        <end position="782"/>
    </location>
</feature>
<gene>
    <name evidence="2" type="ORF">TSAR_006194</name>
</gene>
<sequence>MRSIPVFKTQAEAELDLKECLSAAIASRIASNTIQTESFDVNVKQFSFESDEEIDQYSEALSNEYSNRSSDSDADSIPDSEDEDYMDMDDFNSKYLSEDQVRDKEFREDIVQWSLDFGLTMSSNKKKIRGTSSRQIRRQAQAEAELDLQECLSAAIASRTVSNTIQTESFDVNVEQLSFESDQETDQYSEALSSNIDKNADHVPNENYDIFNINEEIIVSEDEYSNRYSDSDADSIPDSDEDYMNMDDFNSKYLSEDQVRDKEFREDIVQWSLDFGINLNAMKKLSAILNKRTLTKFPDDPRTLMNTPRSSNVVNMDTGHYCHMGIQKVVESIIKNHLLCLQGGRTVNLFINIDGAPLTGNSSEKGLWTILAKHYDCQRVHVIGIYHGPKKPNDPNEFLKQFVDEAKVLIDHGFEYNNTRYFVRIHGFNLDSPAKSFVLSTKYHSGYSSCSKYEIEGEYYNCICFPLPNKISLLKYCNRLLRTNERFKNLEYMHEYQRNYSILNELPHVGLVSNVPIDSMYAVYLSIMRQLIRHWIGDKGKNNKEYKLSHDQIQKVSNTLETKMRDFAIILDEEDEIRVIASKWLTTDKKSMFWPPFKKASEVTEAIIQLRDVGKNWKTYPITKIIKFNDSYTDAVRESKQHGIEHLTDPSDDEKLKRSRSIRYKKNRESSPVEPKKKKAKTVTKDTDDESSNSEAGDLTKKDDSPIHSDGKKSSDDEPIEEDPLLLPPVTLNVQLQDVFQNEKSAKGHVEKPANSSGDQNKERSGIQSGNTSKAHSPNRESANAKFDKPPSAKSRAEKNTQASTSKSNDQENDAPLPDVSHLTDHEIIIATHRKYFLFFRSHKIFCNTQYCFNTSLIQDFTMLLHLKQGSITIQSI</sequence>
<accession>A0A232FAC9</accession>
<protein>
    <submittedName>
        <fullName evidence="2">Uncharacterized protein</fullName>
    </submittedName>
</protein>